<reference evidence="13" key="2">
    <citation type="submission" date="2018-04" db="EMBL/GenBank/DDBJ databases">
        <title>Complete genome sequence of Sulfodiicoccus acidiphilus strain HS-1.</title>
        <authorList>
            <person name="Sakai H.D."/>
            <person name="Kurosawa N."/>
        </authorList>
    </citation>
    <scope>NUCLEOTIDE SEQUENCE [LARGE SCALE GENOMIC DNA]</scope>
    <source>
        <strain evidence="13">HS-1</strain>
    </source>
</reference>
<reference evidence="11" key="3">
    <citation type="journal article" date="2019" name="BMC Res. Notes">
        <title>Complete genome sequence of the Sulfodiicoccus acidiphilus strain HS-1T, the first crenarchaeon that lacks polB3, isolated from an acidic hot spring in Ohwaku-dani, Hakone, Japan.</title>
        <authorList>
            <person name="Sakai H.D."/>
            <person name="Kurosawa N."/>
        </authorList>
    </citation>
    <scope>NUCLEOTIDE SEQUENCE</scope>
    <source>
        <strain evidence="11">HS-1</strain>
    </source>
</reference>
<evidence type="ECO:0000313" key="12">
    <source>
        <dbReference type="EMBL" id="GGU02883.1"/>
    </source>
</evidence>
<keyword evidence="13" id="KW-1185">Reference proteome</keyword>
<organism evidence="11 13">
    <name type="scientific">Sulfodiicoccus acidiphilus</name>
    <dbReference type="NCBI Taxonomy" id="1670455"/>
    <lineage>
        <taxon>Archaea</taxon>
        <taxon>Thermoproteota</taxon>
        <taxon>Thermoprotei</taxon>
        <taxon>Sulfolobales</taxon>
        <taxon>Sulfolobaceae</taxon>
        <taxon>Sulfodiicoccus</taxon>
    </lineage>
</organism>
<dbReference type="Gene3D" id="3.40.50.970">
    <property type="match status" value="2"/>
</dbReference>
<dbReference type="InterPro" id="IPR012001">
    <property type="entry name" value="Thiamin_PyroP_enz_TPP-bd_dom"/>
</dbReference>
<dbReference type="GeneID" id="38666118"/>
<dbReference type="Pfam" id="PF02775">
    <property type="entry name" value="TPP_enzyme_C"/>
    <property type="match status" value="1"/>
</dbReference>
<feature type="domain" description="Thiamine pyrophosphate enzyme TPP-binding" evidence="9">
    <location>
        <begin position="373"/>
        <end position="517"/>
    </location>
</feature>
<evidence type="ECO:0000256" key="7">
    <source>
        <dbReference type="RuleBase" id="RU362132"/>
    </source>
</evidence>
<dbReference type="PANTHER" id="PTHR42981:SF2">
    <property type="entry name" value="PYRUVATE DEHYDROGENASE [UBIQUINONE]"/>
    <property type="match status" value="1"/>
</dbReference>
<proteinExistence type="inferred from homology"/>
<evidence type="ECO:0000256" key="5">
    <source>
        <dbReference type="ARBA" id="ARBA00023052"/>
    </source>
</evidence>
<comment type="subunit">
    <text evidence="3">Heterodimer composed of an alpha and a beta subunit.</text>
</comment>
<dbReference type="PANTHER" id="PTHR42981">
    <property type="entry name" value="PYRUVATE DEHYDROGENASE [UBIQUINONE]"/>
    <property type="match status" value="1"/>
</dbReference>
<evidence type="ECO:0000256" key="6">
    <source>
        <dbReference type="ARBA" id="ARBA00048893"/>
    </source>
</evidence>
<evidence type="ECO:0000256" key="4">
    <source>
        <dbReference type="ARBA" id="ARBA00012691"/>
    </source>
</evidence>
<feature type="domain" description="Thiamine pyrophosphate enzyme N-terminal TPP-binding" evidence="10">
    <location>
        <begin position="5"/>
        <end position="119"/>
    </location>
</feature>
<gene>
    <name evidence="12" type="ORF">GCM10007116_19880</name>
    <name evidence="11" type="ORF">HS1genome_0615</name>
</gene>
<evidence type="ECO:0000256" key="2">
    <source>
        <dbReference type="ARBA" id="ARBA00007812"/>
    </source>
</evidence>
<feature type="domain" description="Thiamine pyrophosphate enzyme central" evidence="8">
    <location>
        <begin position="186"/>
        <end position="313"/>
    </location>
</feature>
<dbReference type="Gene3D" id="3.40.50.1220">
    <property type="entry name" value="TPP-binding domain"/>
    <property type="match status" value="1"/>
</dbReference>
<dbReference type="GO" id="GO:0000287">
    <property type="term" value="F:magnesium ion binding"/>
    <property type="evidence" value="ECO:0007669"/>
    <property type="project" value="InterPro"/>
</dbReference>
<dbReference type="OrthoDB" id="6837at2157"/>
<dbReference type="InterPro" id="IPR029035">
    <property type="entry name" value="DHS-like_NAD/FAD-binding_dom"/>
</dbReference>
<keyword evidence="11" id="KW-0670">Pyruvate</keyword>
<accession>A0A348B224</accession>
<dbReference type="CDD" id="cd07039">
    <property type="entry name" value="TPP_PYR_POX"/>
    <property type="match status" value="1"/>
</dbReference>
<evidence type="ECO:0000313" key="13">
    <source>
        <dbReference type="Proteomes" id="UP000276741"/>
    </source>
</evidence>
<dbReference type="SUPFAM" id="SSF52467">
    <property type="entry name" value="DHS-like NAD/FAD-binding domain"/>
    <property type="match status" value="1"/>
</dbReference>
<comment type="catalytic activity">
    <reaction evidence="6">
        <text>a 2-oxocarboxylate + 2 oxidized [2Fe-2S]-[ferredoxin] + CoA = an acyl-CoA + 2 reduced [2Fe-2S]-[ferredoxin] + CO2 + H(+)</text>
        <dbReference type="Rhea" id="RHEA:42316"/>
        <dbReference type="Rhea" id="RHEA-COMP:10000"/>
        <dbReference type="Rhea" id="RHEA-COMP:10001"/>
        <dbReference type="ChEBI" id="CHEBI:15378"/>
        <dbReference type="ChEBI" id="CHEBI:16526"/>
        <dbReference type="ChEBI" id="CHEBI:33737"/>
        <dbReference type="ChEBI" id="CHEBI:33738"/>
        <dbReference type="ChEBI" id="CHEBI:35179"/>
        <dbReference type="ChEBI" id="CHEBI:57287"/>
        <dbReference type="ChEBI" id="CHEBI:58342"/>
        <dbReference type="EC" id="1.2.7.11"/>
    </reaction>
</comment>
<dbReference type="InterPro" id="IPR011766">
    <property type="entry name" value="TPP_enzyme_TPP-bd"/>
</dbReference>
<comment type="function">
    <text evidence="1">Catalyzes the coenzyme A-dependent oxidative decarboxylation of different 2-oxoacids such as 2-oxoglutarate, pyruvate and 2-oxobutyrate to form their CoA derivatives.</text>
</comment>
<dbReference type="InterPro" id="IPR047210">
    <property type="entry name" value="TPP_PYR_POXB-like"/>
</dbReference>
<evidence type="ECO:0000256" key="1">
    <source>
        <dbReference type="ARBA" id="ARBA00003908"/>
    </source>
</evidence>
<evidence type="ECO:0000259" key="9">
    <source>
        <dbReference type="Pfam" id="PF02775"/>
    </source>
</evidence>
<dbReference type="AlphaFoldDB" id="A0A348B224"/>
<evidence type="ECO:0000256" key="3">
    <source>
        <dbReference type="ARBA" id="ARBA00011631"/>
    </source>
</evidence>
<dbReference type="EMBL" id="BMQS01000024">
    <property type="protein sequence ID" value="GGU02883.1"/>
    <property type="molecule type" value="Genomic_DNA"/>
</dbReference>
<keyword evidence="11" id="KW-0560">Oxidoreductase</keyword>
<dbReference type="KEGG" id="sacd:HS1genome_0615"/>
<dbReference type="GO" id="GO:0019164">
    <property type="term" value="F:pyruvate synthase activity"/>
    <property type="evidence" value="ECO:0007669"/>
    <property type="project" value="UniProtKB-ARBA"/>
</dbReference>
<sequence length="551" mass="59415">MGKSAADVILDTLASAGVRRIYGIPGDSIDPLVDALRRNDRVKYVQVRHEEGAAFAASAEAKLTGGPAACMGTSGPGSIHLLNGLYDAKMDHVPVIALTGQVESELLGSDYFQEVNIVKLFDDVAVFNQALVNPKSAGALAERAVREAVTKRGVAHLNLPVDVLREDGGEPVKEVKISFPRFQPDLDEALELLNLSERPVVMIGGGARGSSKLLDEFSEKLGAPVVYALKGKGVLPDLDPKVLGGIGLLGTRPSVEALNKADLLVLLGTSFPYVSFLPSRCKVVQVDSDPSSVGKRVPVQVPIVSTVEEFLRAAIPKLKEKEEKFYKSMERAKEEWLRELSKEEQSDRKPMKPQRVAAALSRAVREDAVVAVDTGNVTMWGARNFKASGKQTFLFSAWLGSMGFATPAAVGAALSKGGEVVALAGDGGFVMTMTELITAKKYSLPIKVVVFNNSKLGMIKFEQEVMGYPEWGVDLYNPDFEALAKSIGADALTIEDPKDLDSGVREMLSSEGPFLLNAVVDPNERPMPPKMTFAQAKNYVISLFKERLEPS</sequence>
<dbReference type="Proteomes" id="UP000616143">
    <property type="component" value="Unassembled WGS sequence"/>
</dbReference>
<keyword evidence="5 7" id="KW-0786">Thiamine pyrophosphate</keyword>
<dbReference type="GO" id="GO:0030976">
    <property type="term" value="F:thiamine pyrophosphate binding"/>
    <property type="evidence" value="ECO:0007669"/>
    <property type="project" value="InterPro"/>
</dbReference>
<evidence type="ECO:0000259" key="8">
    <source>
        <dbReference type="Pfam" id="PF00205"/>
    </source>
</evidence>
<dbReference type="RefSeq" id="WP_126449584.1">
    <property type="nucleotide sequence ID" value="NZ_AP018553.1"/>
</dbReference>
<dbReference type="SUPFAM" id="SSF52518">
    <property type="entry name" value="Thiamin diphosphate-binding fold (THDP-binding)"/>
    <property type="match status" value="2"/>
</dbReference>
<dbReference type="EC" id="1.2.7.11" evidence="4"/>
<comment type="similarity">
    <text evidence="2 7">Belongs to the TPP enzyme family.</text>
</comment>
<dbReference type="InterPro" id="IPR012000">
    <property type="entry name" value="Thiamin_PyroP_enz_cen_dom"/>
</dbReference>
<protein>
    <recommendedName>
        <fullName evidence="4">2-oxoacid oxidoreductase (ferredoxin)</fullName>
        <ecNumber evidence="4">1.2.7.11</ecNumber>
    </recommendedName>
</protein>
<evidence type="ECO:0000313" key="11">
    <source>
        <dbReference type="EMBL" id="BBD72226.1"/>
    </source>
</evidence>
<dbReference type="InterPro" id="IPR029061">
    <property type="entry name" value="THDP-binding"/>
</dbReference>
<dbReference type="NCBIfam" id="NF005040">
    <property type="entry name" value="PRK06457.1"/>
    <property type="match status" value="1"/>
</dbReference>
<dbReference type="EMBL" id="AP018553">
    <property type="protein sequence ID" value="BBD72226.1"/>
    <property type="molecule type" value="Genomic_DNA"/>
</dbReference>
<evidence type="ECO:0000259" key="10">
    <source>
        <dbReference type="Pfam" id="PF02776"/>
    </source>
</evidence>
<dbReference type="GO" id="GO:0018491">
    <property type="term" value="F:2-oxobutyrate synthase activity"/>
    <property type="evidence" value="ECO:0007669"/>
    <property type="project" value="UniProtKB-ARBA"/>
</dbReference>
<dbReference type="GO" id="GO:0047553">
    <property type="term" value="F:2-oxoglutarate synthase activity"/>
    <property type="evidence" value="ECO:0007669"/>
    <property type="project" value="UniProtKB-ARBA"/>
</dbReference>
<dbReference type="InterPro" id="IPR047211">
    <property type="entry name" value="POXB-like"/>
</dbReference>
<dbReference type="Pfam" id="PF02776">
    <property type="entry name" value="TPP_enzyme_N"/>
    <property type="match status" value="1"/>
</dbReference>
<dbReference type="Proteomes" id="UP000276741">
    <property type="component" value="Chromosome"/>
</dbReference>
<dbReference type="CDD" id="cd02014">
    <property type="entry name" value="TPP_POX"/>
    <property type="match status" value="1"/>
</dbReference>
<reference evidence="12" key="4">
    <citation type="submission" date="2020-09" db="EMBL/GenBank/DDBJ databases">
        <authorList>
            <person name="Sun Q."/>
            <person name="Ohkuma M."/>
        </authorList>
    </citation>
    <scope>NUCLEOTIDE SEQUENCE</scope>
    <source>
        <strain evidence="12">JCM 31740</strain>
    </source>
</reference>
<reference evidence="12" key="1">
    <citation type="journal article" date="2014" name="Int. J. Syst. Evol. Microbiol.">
        <title>Complete genome sequence of Corynebacterium casei LMG S-19264T (=DSM 44701T), isolated from a smear-ripened cheese.</title>
        <authorList>
            <consortium name="US DOE Joint Genome Institute (JGI-PGF)"/>
            <person name="Walter F."/>
            <person name="Albersmeier A."/>
            <person name="Kalinowski J."/>
            <person name="Ruckert C."/>
        </authorList>
    </citation>
    <scope>NUCLEOTIDE SEQUENCE</scope>
    <source>
        <strain evidence="12">JCM 31740</strain>
    </source>
</reference>
<dbReference type="InterPro" id="IPR047212">
    <property type="entry name" value="TPP_POXB-like"/>
</dbReference>
<name>A0A348B224_9CREN</name>
<dbReference type="Pfam" id="PF00205">
    <property type="entry name" value="TPP_enzyme_M"/>
    <property type="match status" value="1"/>
</dbReference>